<feature type="transmembrane region" description="Helical" evidence="7">
    <location>
        <begin position="268"/>
        <end position="288"/>
    </location>
</feature>
<evidence type="ECO:0000313" key="9">
    <source>
        <dbReference type="Proteomes" id="UP000006727"/>
    </source>
</evidence>
<feature type="transmembrane region" description="Helical" evidence="7">
    <location>
        <begin position="188"/>
        <end position="209"/>
    </location>
</feature>
<dbReference type="Proteomes" id="UP000006727">
    <property type="component" value="Chromosome 13"/>
</dbReference>
<dbReference type="InterPro" id="IPR002794">
    <property type="entry name" value="DUF92_TMEM19"/>
</dbReference>
<feature type="transmembrane region" description="Helical" evidence="7">
    <location>
        <begin position="115"/>
        <end position="140"/>
    </location>
</feature>
<dbReference type="EnsemblPlants" id="Pp3c13_15320V3.2">
    <property type="protein sequence ID" value="Pp3c13_15320V3.2"/>
    <property type="gene ID" value="Pp3c13_15320"/>
</dbReference>
<reference evidence="8 9" key="2">
    <citation type="journal article" date="2018" name="Plant J.">
        <title>The Physcomitrella patens chromosome-scale assembly reveals moss genome structure and evolution.</title>
        <authorList>
            <person name="Lang D."/>
            <person name="Ullrich K.K."/>
            <person name="Murat F."/>
            <person name="Fuchs J."/>
            <person name="Jenkins J."/>
            <person name="Haas F.B."/>
            <person name="Piednoel M."/>
            <person name="Gundlach H."/>
            <person name="Van Bel M."/>
            <person name="Meyberg R."/>
            <person name="Vives C."/>
            <person name="Morata J."/>
            <person name="Symeonidi A."/>
            <person name="Hiss M."/>
            <person name="Muchero W."/>
            <person name="Kamisugi Y."/>
            <person name="Saleh O."/>
            <person name="Blanc G."/>
            <person name="Decker E.L."/>
            <person name="van Gessel N."/>
            <person name="Grimwood J."/>
            <person name="Hayes R.D."/>
            <person name="Graham S.W."/>
            <person name="Gunter L.E."/>
            <person name="McDaniel S.F."/>
            <person name="Hoernstein S.N.W."/>
            <person name="Larsson A."/>
            <person name="Li F.W."/>
            <person name="Perroud P.F."/>
            <person name="Phillips J."/>
            <person name="Ranjan P."/>
            <person name="Rokshar D.S."/>
            <person name="Rothfels C.J."/>
            <person name="Schneider L."/>
            <person name="Shu S."/>
            <person name="Stevenson D.W."/>
            <person name="Thummler F."/>
            <person name="Tillich M."/>
            <person name="Villarreal Aguilar J.C."/>
            <person name="Widiez T."/>
            <person name="Wong G.K."/>
            <person name="Wymore A."/>
            <person name="Zhang Y."/>
            <person name="Zimmer A.D."/>
            <person name="Quatrano R.S."/>
            <person name="Mayer K.F.X."/>
            <person name="Goodstein D."/>
            <person name="Casacuberta J.M."/>
            <person name="Vandepoele K."/>
            <person name="Reski R."/>
            <person name="Cuming A.C."/>
            <person name="Tuskan G.A."/>
            <person name="Maumus F."/>
            <person name="Salse J."/>
            <person name="Schmutz J."/>
            <person name="Rensing S.A."/>
        </authorList>
    </citation>
    <scope>NUCLEOTIDE SEQUENCE [LARGE SCALE GENOMIC DNA]</scope>
    <source>
        <strain evidence="8 9">cv. Gransden 2004</strain>
    </source>
</reference>
<keyword evidence="5 7" id="KW-0472">Membrane</keyword>
<evidence type="ECO:0000256" key="6">
    <source>
        <dbReference type="SAM" id="MobiDB-lite"/>
    </source>
</evidence>
<keyword evidence="9" id="KW-1185">Reference proteome</keyword>
<keyword evidence="3 7" id="KW-0812">Transmembrane</keyword>
<gene>
    <name evidence="8" type="primary">LOC112290122</name>
</gene>
<dbReference type="GO" id="GO:0016020">
    <property type="term" value="C:membrane"/>
    <property type="evidence" value="ECO:0007669"/>
    <property type="project" value="UniProtKB-SubCell"/>
</dbReference>
<reference evidence="8" key="3">
    <citation type="submission" date="2020-12" db="UniProtKB">
        <authorList>
            <consortium name="EnsemblPlants"/>
        </authorList>
    </citation>
    <scope>IDENTIFICATION</scope>
</reference>
<evidence type="ECO:0000256" key="1">
    <source>
        <dbReference type="ARBA" id="ARBA00004141"/>
    </source>
</evidence>
<dbReference type="AlphaFoldDB" id="A0A7I4AGX5"/>
<dbReference type="Gramene" id="Pp3c13_15320V3.2">
    <property type="protein sequence ID" value="Pp3c13_15320V3.2"/>
    <property type="gene ID" value="Pp3c13_15320"/>
</dbReference>
<sequence>MTCMQVSSLRSPPWSQAGSPQTSLPRTGTQCRFRTGSFAAENPNALKLIGCGVGLRGGRLISRVHAREKKLGSSGVVNAELGSPQSVAGIVNTVKLALTSSPPSWESATIATTTIFLAGAPVLLAGLSLSGYACAYALGLLTWRAFGWRGTLIVSLYFVLGTIATKVKIKQKEAAGIAEKKSGRRGPGSVFGSWTAGAVCAAATIAAVGRVDANVLWRLGFLASFCTKLSDTISSEIGKAYGKTTYLVTTFSVVPRGTEGAISLEGTIAGLIASVILAAVAYSINLVFPS</sequence>
<feature type="region of interest" description="Disordered" evidence="6">
    <location>
        <begin position="1"/>
        <end position="28"/>
    </location>
</feature>
<dbReference type="PANTHER" id="PTHR13353">
    <property type="entry name" value="TRANSMEMBRANE PROTEIN 19"/>
    <property type="match status" value="1"/>
</dbReference>
<dbReference type="PANTHER" id="PTHR13353:SF5">
    <property type="entry name" value="TRANSMEMBRANE PROTEIN 19"/>
    <property type="match status" value="1"/>
</dbReference>
<evidence type="ECO:0000256" key="4">
    <source>
        <dbReference type="ARBA" id="ARBA00022989"/>
    </source>
</evidence>
<accession>A0A7I4AGX5</accession>
<dbReference type="Pfam" id="PF01940">
    <property type="entry name" value="DUF92"/>
    <property type="match status" value="1"/>
</dbReference>
<comment type="similarity">
    <text evidence="2">Belongs to the TMEM19 family.</text>
</comment>
<evidence type="ECO:0000256" key="2">
    <source>
        <dbReference type="ARBA" id="ARBA00009012"/>
    </source>
</evidence>
<proteinExistence type="inferred from homology"/>
<organism evidence="8 9">
    <name type="scientific">Physcomitrium patens</name>
    <name type="common">Spreading-leaved earth moss</name>
    <name type="synonym">Physcomitrella patens</name>
    <dbReference type="NCBI Taxonomy" id="3218"/>
    <lineage>
        <taxon>Eukaryota</taxon>
        <taxon>Viridiplantae</taxon>
        <taxon>Streptophyta</taxon>
        <taxon>Embryophyta</taxon>
        <taxon>Bryophyta</taxon>
        <taxon>Bryophytina</taxon>
        <taxon>Bryopsida</taxon>
        <taxon>Funariidae</taxon>
        <taxon>Funariales</taxon>
        <taxon>Funariaceae</taxon>
        <taxon>Physcomitrium</taxon>
    </lineage>
</organism>
<name>A0A7I4AGX5_PHYPA</name>
<reference evidence="8 9" key="1">
    <citation type="journal article" date="2008" name="Science">
        <title>The Physcomitrella genome reveals evolutionary insights into the conquest of land by plants.</title>
        <authorList>
            <person name="Rensing S."/>
            <person name="Lang D."/>
            <person name="Zimmer A."/>
            <person name="Terry A."/>
            <person name="Salamov A."/>
            <person name="Shapiro H."/>
            <person name="Nishiyama T."/>
            <person name="Perroud P.-F."/>
            <person name="Lindquist E."/>
            <person name="Kamisugi Y."/>
            <person name="Tanahashi T."/>
            <person name="Sakakibara K."/>
            <person name="Fujita T."/>
            <person name="Oishi K."/>
            <person name="Shin-I T."/>
            <person name="Kuroki Y."/>
            <person name="Toyoda A."/>
            <person name="Suzuki Y."/>
            <person name="Hashimoto A."/>
            <person name="Yamaguchi K."/>
            <person name="Sugano A."/>
            <person name="Kohara Y."/>
            <person name="Fujiyama A."/>
            <person name="Anterola A."/>
            <person name="Aoki S."/>
            <person name="Ashton N."/>
            <person name="Barbazuk W.B."/>
            <person name="Barker E."/>
            <person name="Bennetzen J."/>
            <person name="Bezanilla M."/>
            <person name="Blankenship R."/>
            <person name="Cho S.H."/>
            <person name="Dutcher S."/>
            <person name="Estelle M."/>
            <person name="Fawcett J.A."/>
            <person name="Gundlach H."/>
            <person name="Hanada K."/>
            <person name="Heyl A."/>
            <person name="Hicks K.A."/>
            <person name="Hugh J."/>
            <person name="Lohr M."/>
            <person name="Mayer K."/>
            <person name="Melkozernov A."/>
            <person name="Murata T."/>
            <person name="Nelson D."/>
            <person name="Pils B."/>
            <person name="Prigge M."/>
            <person name="Reiss B."/>
            <person name="Renner T."/>
            <person name="Rombauts S."/>
            <person name="Rushton P."/>
            <person name="Sanderfoot A."/>
            <person name="Schween G."/>
            <person name="Shiu S.-H."/>
            <person name="Stueber K."/>
            <person name="Theodoulou F.L."/>
            <person name="Tu H."/>
            <person name="Van de Peer Y."/>
            <person name="Verrier P.J."/>
            <person name="Waters E."/>
            <person name="Wood A."/>
            <person name="Yang L."/>
            <person name="Cove D."/>
            <person name="Cuming A."/>
            <person name="Hasebe M."/>
            <person name="Lucas S."/>
            <person name="Mishler D.B."/>
            <person name="Reski R."/>
            <person name="Grigoriev I."/>
            <person name="Quatrano R.S."/>
            <person name="Boore J.L."/>
        </authorList>
    </citation>
    <scope>NUCLEOTIDE SEQUENCE [LARGE SCALE GENOMIC DNA]</scope>
    <source>
        <strain evidence="8 9">cv. Gransden 2004</strain>
    </source>
</reference>
<keyword evidence="4 7" id="KW-1133">Transmembrane helix</keyword>
<evidence type="ECO:0000256" key="5">
    <source>
        <dbReference type="ARBA" id="ARBA00023136"/>
    </source>
</evidence>
<feature type="transmembrane region" description="Helical" evidence="7">
    <location>
        <begin position="146"/>
        <end position="167"/>
    </location>
</feature>
<comment type="subcellular location">
    <subcellularLocation>
        <location evidence="1">Membrane</location>
        <topology evidence="1">Multi-pass membrane protein</topology>
    </subcellularLocation>
</comment>
<protein>
    <submittedName>
        <fullName evidence="8">Uncharacterized protein</fullName>
    </submittedName>
</protein>
<dbReference type="EMBL" id="ABEU02000013">
    <property type="status" value="NOT_ANNOTATED_CDS"/>
    <property type="molecule type" value="Genomic_DNA"/>
</dbReference>
<evidence type="ECO:0000313" key="8">
    <source>
        <dbReference type="EnsemblPlants" id="Pp3c13_15320V3.2"/>
    </source>
</evidence>
<evidence type="ECO:0000256" key="7">
    <source>
        <dbReference type="SAM" id="Phobius"/>
    </source>
</evidence>
<evidence type="ECO:0000256" key="3">
    <source>
        <dbReference type="ARBA" id="ARBA00022692"/>
    </source>
</evidence>